<feature type="domain" description="DUF4124" evidence="3">
    <location>
        <begin position="7"/>
        <end position="60"/>
    </location>
</feature>
<comment type="caution">
    <text evidence="4">The sequence shown here is derived from an EMBL/GenBank/DDBJ whole genome shotgun (WGS) entry which is preliminary data.</text>
</comment>
<dbReference type="RefSeq" id="WP_145139185.1">
    <property type="nucleotide sequence ID" value="NZ_VLKY01000003.1"/>
</dbReference>
<feature type="region of interest" description="Disordered" evidence="1">
    <location>
        <begin position="26"/>
        <end position="68"/>
    </location>
</feature>
<dbReference type="Pfam" id="PF13511">
    <property type="entry name" value="DUF4124"/>
    <property type="match status" value="1"/>
</dbReference>
<dbReference type="EMBL" id="VLKY01000003">
    <property type="protein sequence ID" value="TWI56626.1"/>
    <property type="molecule type" value="Genomic_DNA"/>
</dbReference>
<reference evidence="4 5" key="1">
    <citation type="journal article" date="2015" name="Stand. Genomic Sci.">
        <title>Genomic Encyclopedia of Bacterial and Archaeal Type Strains, Phase III: the genomes of soil and plant-associated and newly described type strains.</title>
        <authorList>
            <person name="Whitman W.B."/>
            <person name="Woyke T."/>
            <person name="Klenk H.P."/>
            <person name="Zhou Y."/>
            <person name="Lilburn T.G."/>
            <person name="Beck B.J."/>
            <person name="De Vos P."/>
            <person name="Vandamme P."/>
            <person name="Eisen J.A."/>
            <person name="Garrity G."/>
            <person name="Hugenholtz P."/>
            <person name="Kyrpides N.C."/>
        </authorList>
    </citation>
    <scope>NUCLEOTIDE SEQUENCE [LARGE SCALE GENOMIC DNA]</scope>
    <source>
        <strain evidence="4 5">CGMCC 1.6858</strain>
    </source>
</reference>
<evidence type="ECO:0000313" key="4">
    <source>
        <dbReference type="EMBL" id="TWI56626.1"/>
    </source>
</evidence>
<keyword evidence="2" id="KW-0732">Signal</keyword>
<dbReference type="OrthoDB" id="7062774at2"/>
<dbReference type="Proteomes" id="UP000316905">
    <property type="component" value="Unassembled WGS sequence"/>
</dbReference>
<name>A0A562QKQ3_9PSED</name>
<sequence length="174" mass="18867">MRVLTACLLLTMTLPVSAQIYRSIGPNGQPVFSDQPPENKPAERITLPPTNTVGTQTPATPVPAAPAEPEPAEIQSYQTLMLNVPDESSLRANNGTFILTATVEPSLLPGHQLQLFMDGQPYGAPGRSIAFQLTNIDRGTHQFRLDVLQGGRTVQQSMPVDITIQRISRNSPAR</sequence>
<feature type="signal peptide" evidence="2">
    <location>
        <begin position="1"/>
        <end position="18"/>
    </location>
</feature>
<organism evidence="4 5">
    <name type="scientific">Pseudomonas duriflava</name>
    <dbReference type="NCBI Taxonomy" id="459528"/>
    <lineage>
        <taxon>Bacteria</taxon>
        <taxon>Pseudomonadati</taxon>
        <taxon>Pseudomonadota</taxon>
        <taxon>Gammaproteobacteria</taxon>
        <taxon>Pseudomonadales</taxon>
        <taxon>Pseudomonadaceae</taxon>
        <taxon>Pseudomonas</taxon>
    </lineage>
</organism>
<dbReference type="InterPro" id="IPR025392">
    <property type="entry name" value="DUF4124"/>
</dbReference>
<evidence type="ECO:0000256" key="1">
    <source>
        <dbReference type="SAM" id="MobiDB-lite"/>
    </source>
</evidence>
<dbReference type="AlphaFoldDB" id="A0A562QKQ3"/>
<evidence type="ECO:0000256" key="2">
    <source>
        <dbReference type="SAM" id="SignalP"/>
    </source>
</evidence>
<gene>
    <name evidence="4" type="ORF">IQ22_01078</name>
</gene>
<evidence type="ECO:0000259" key="3">
    <source>
        <dbReference type="Pfam" id="PF13511"/>
    </source>
</evidence>
<feature type="chain" id="PRO_5021924304" evidence="2">
    <location>
        <begin position="19"/>
        <end position="174"/>
    </location>
</feature>
<keyword evidence="5" id="KW-1185">Reference proteome</keyword>
<protein>
    <submittedName>
        <fullName evidence="4">Uncharacterized protein DUF4124</fullName>
    </submittedName>
</protein>
<proteinExistence type="predicted"/>
<accession>A0A562QKQ3</accession>
<evidence type="ECO:0000313" key="5">
    <source>
        <dbReference type="Proteomes" id="UP000316905"/>
    </source>
</evidence>